<name>A0A822XVW4_NELNU</name>
<reference evidence="1 2" key="1">
    <citation type="journal article" date="2020" name="Mol. Biol. Evol.">
        <title>Distinct Expression and Methylation Patterns for Genes with Different Fates following a Single Whole-Genome Duplication in Flowering Plants.</title>
        <authorList>
            <person name="Shi T."/>
            <person name="Rahmani R.S."/>
            <person name="Gugger P.F."/>
            <person name="Wang M."/>
            <person name="Li H."/>
            <person name="Zhang Y."/>
            <person name="Li Z."/>
            <person name="Wang Q."/>
            <person name="Van de Peer Y."/>
            <person name="Marchal K."/>
            <person name="Chen J."/>
        </authorList>
    </citation>
    <scope>NUCLEOTIDE SEQUENCE [LARGE SCALE GENOMIC DNA]</scope>
    <source>
        <tissue evidence="1">Leaf</tissue>
    </source>
</reference>
<proteinExistence type="predicted"/>
<sequence length="114" mass="13104">MNPEETHKAKFDVDPDDKLAARSVLSILNQFANRVLPNLNDLRRVLDHLQIQSWNECNDEIKFLDEEIDLESSDGHDRVVLLLSSLVGFTSYCRDVMFDAMDDRSISRLEALIP</sequence>
<comment type="caution">
    <text evidence="1">The sequence shown here is derived from an EMBL/GenBank/DDBJ whole genome shotgun (WGS) entry which is preliminary data.</text>
</comment>
<dbReference type="Proteomes" id="UP000607653">
    <property type="component" value="Unassembled WGS sequence"/>
</dbReference>
<evidence type="ECO:0000313" key="1">
    <source>
        <dbReference type="EMBL" id="DAD23136.1"/>
    </source>
</evidence>
<accession>A0A822XVW4</accession>
<organism evidence="1 2">
    <name type="scientific">Nelumbo nucifera</name>
    <name type="common">Sacred lotus</name>
    <dbReference type="NCBI Taxonomy" id="4432"/>
    <lineage>
        <taxon>Eukaryota</taxon>
        <taxon>Viridiplantae</taxon>
        <taxon>Streptophyta</taxon>
        <taxon>Embryophyta</taxon>
        <taxon>Tracheophyta</taxon>
        <taxon>Spermatophyta</taxon>
        <taxon>Magnoliopsida</taxon>
        <taxon>Proteales</taxon>
        <taxon>Nelumbonaceae</taxon>
        <taxon>Nelumbo</taxon>
    </lineage>
</organism>
<protein>
    <submittedName>
        <fullName evidence="1">Uncharacterized protein</fullName>
    </submittedName>
</protein>
<keyword evidence="2" id="KW-1185">Reference proteome</keyword>
<gene>
    <name evidence="1" type="ORF">HUJ06_024599</name>
</gene>
<dbReference type="EMBL" id="DUZY01000001">
    <property type="protein sequence ID" value="DAD23136.1"/>
    <property type="molecule type" value="Genomic_DNA"/>
</dbReference>
<dbReference type="AlphaFoldDB" id="A0A822XVW4"/>
<evidence type="ECO:0000313" key="2">
    <source>
        <dbReference type="Proteomes" id="UP000607653"/>
    </source>
</evidence>